<dbReference type="STRING" id="651661.SAMN05660293_01533"/>
<dbReference type="AlphaFoldDB" id="A0A1T5DCU5"/>
<evidence type="ECO:0000256" key="4">
    <source>
        <dbReference type="ARBA" id="ARBA00022691"/>
    </source>
</evidence>
<protein>
    <recommendedName>
        <fullName evidence="1">site-specific DNA-methyltransferase (adenine-specific)</fullName>
        <ecNumber evidence="1">2.1.1.72</ecNumber>
    </recommendedName>
</protein>
<evidence type="ECO:0000256" key="5">
    <source>
        <dbReference type="ARBA" id="ARBA00047942"/>
    </source>
</evidence>
<dbReference type="EC" id="2.1.1.72" evidence="1"/>
<comment type="catalytic activity">
    <reaction evidence="5">
        <text>a 2'-deoxyadenosine in DNA + S-adenosyl-L-methionine = an N(6)-methyl-2'-deoxyadenosine in DNA + S-adenosyl-L-homocysteine + H(+)</text>
        <dbReference type="Rhea" id="RHEA:15197"/>
        <dbReference type="Rhea" id="RHEA-COMP:12418"/>
        <dbReference type="Rhea" id="RHEA-COMP:12419"/>
        <dbReference type="ChEBI" id="CHEBI:15378"/>
        <dbReference type="ChEBI" id="CHEBI:57856"/>
        <dbReference type="ChEBI" id="CHEBI:59789"/>
        <dbReference type="ChEBI" id="CHEBI:90615"/>
        <dbReference type="ChEBI" id="CHEBI:90616"/>
        <dbReference type="EC" id="2.1.1.72"/>
    </reaction>
</comment>
<accession>A0A1T5DCU5</accession>
<dbReference type="Gene3D" id="3.40.50.150">
    <property type="entry name" value="Vaccinia Virus protein VP39"/>
    <property type="match status" value="1"/>
</dbReference>
<dbReference type="PRINTS" id="PR00507">
    <property type="entry name" value="N12N6MTFRASE"/>
</dbReference>
<dbReference type="OrthoDB" id="32195at2"/>
<dbReference type="EMBL" id="FUZA01000002">
    <property type="protein sequence ID" value="SKB69515.1"/>
    <property type="molecule type" value="Genomic_DNA"/>
</dbReference>
<name>A0A1T5DCU5_9BACT</name>
<sequence>MKLSDHTEHIRKLIDSAFRNRLGRMGIDEDKLSDLNSIPNEYHSDRKKIEIIREVLIAETGSVAEAYEKLVEEFTFTLFNRLAAIKVMEAHTLHPEIVTRRSQHGDRSFAHKHWLEQNPDSRNEEMEGLVHFIEHELNALSTDIPLFSLAHPYHLMPTAIELNNIINAFNKVETDSQIEDEIWQSDDVLGWLYESYNIFKKELHDDSGLKTEYNKVSIQSQYYTPSWVVKFLVDNSLGKLYLEMYPDSDIKNRYKIANVPNIRTRDTKPLTDIKIIDPATGSGNFLLYAFDLFYDLYTDQIDNYGADYDDRKIAELIIAHNLHGVDLDDRAIQLAQLGLYIKAKRKKRSVKIEHFNIVSSDFFLPNFEEVKSIFEENLELGERERKIIADLWDDLQNAYKFGALIRLEEKMSLKWFGNKANDRTTQITLFGQENLDDFEKFRKEFFENLQKAVAQNTARQGQSFLNTKTQDAITFLQLLTQKYDVAVANPPYTDSSDFGLELKSFIDSNYRKPYKFNSNLYATFIKRCYELLDDNGKMALVHPLTFMYIKTFADVRKFIIEKLHINIFVEYGNSNLFGAVLVDPVFYVFEKIENKKTSLFISLDQYTRTSNEKNKKEYCLKALDDNWLGASNQHNFTIEQSKLKNIEGWPFIYWLSDGFREKFKEKSLNDVLNARQGIATGDNDRCIRFWWEINVGDISFETNDEKKWKFYSKGGPFNKWYGNFWCVIDFSSSGYNFLLNNGNHLPSRIFYFQEGVTYSASGQKGISFRYMPKNQLFDVGGSCIFMGEYSNVNYSLALLNSHLSFYIADCLNPTVNTQVGDLKRIPFVKPTQSLEDKISDLARKNIEIKKNLASFRLIENNFIINPLSTNSVASLKDRLLVYLNFENAEIVQVLLNESVINELIFNVYELSEDDKQLVETKMGKSVGGLPILEIARTSYLSEQKPELETTVQYLEALIHIEFDNSQVKTIKDGLVSLYQSNNNLEEFCTRHQVNPINVWYWFKESRILPQAWATEITMEFLADAFRAILMADEDGIIPLVRLPGEPRLMDRFEEYCYSQGFTSAQIMQLDALVGRPINEYIENHFFKNLGDHLNLFMYLPKTPFIWHLSSGVHQGFEAYTIIYKWNRDSLYKLKSNYLSNRIESLQYRLQQIADNNTGQAQTEKETIRLQLQEIESFAKKIDELIAEGYDPKLDDGVGKNIAPLQAKGMLRAEVLKASGKNSQLQKYLNADW</sequence>
<evidence type="ECO:0000313" key="7">
    <source>
        <dbReference type="EMBL" id="SKB69515.1"/>
    </source>
</evidence>
<dbReference type="GO" id="GO:0032259">
    <property type="term" value="P:methylation"/>
    <property type="evidence" value="ECO:0007669"/>
    <property type="project" value="UniProtKB-KW"/>
</dbReference>
<dbReference type="PANTHER" id="PTHR33841">
    <property type="entry name" value="DNA METHYLTRANSFERASE YEEA-RELATED"/>
    <property type="match status" value="1"/>
</dbReference>
<feature type="domain" description="Type II methyltransferase M.TaqI-like" evidence="6">
    <location>
        <begin position="320"/>
        <end position="577"/>
    </location>
</feature>
<proteinExistence type="predicted"/>
<keyword evidence="8" id="KW-1185">Reference proteome</keyword>
<dbReference type="Pfam" id="PF07669">
    <property type="entry name" value="Eco57I"/>
    <property type="match status" value="1"/>
</dbReference>
<dbReference type="PROSITE" id="PS00092">
    <property type="entry name" value="N6_MTASE"/>
    <property type="match status" value="1"/>
</dbReference>
<gene>
    <name evidence="7" type="ORF">SAMN05660293_01533</name>
</gene>
<keyword evidence="2 7" id="KW-0489">Methyltransferase</keyword>
<dbReference type="InterPro" id="IPR002052">
    <property type="entry name" value="DNA_methylase_N6_adenine_CS"/>
</dbReference>
<evidence type="ECO:0000256" key="1">
    <source>
        <dbReference type="ARBA" id="ARBA00011900"/>
    </source>
</evidence>
<evidence type="ECO:0000313" key="8">
    <source>
        <dbReference type="Proteomes" id="UP000190897"/>
    </source>
</evidence>
<reference evidence="8" key="1">
    <citation type="submission" date="2017-02" db="EMBL/GenBank/DDBJ databases">
        <authorList>
            <person name="Varghese N."/>
            <person name="Submissions S."/>
        </authorList>
    </citation>
    <scope>NUCLEOTIDE SEQUENCE [LARGE SCALE GENOMIC DNA]</scope>
    <source>
        <strain evidence="8">DSM 22270</strain>
    </source>
</reference>
<dbReference type="InterPro" id="IPR029063">
    <property type="entry name" value="SAM-dependent_MTases_sf"/>
</dbReference>
<dbReference type="GO" id="GO:0006304">
    <property type="term" value="P:DNA modification"/>
    <property type="evidence" value="ECO:0007669"/>
    <property type="project" value="InterPro"/>
</dbReference>
<dbReference type="InterPro" id="IPR050953">
    <property type="entry name" value="N4_N6_ade-DNA_methylase"/>
</dbReference>
<evidence type="ECO:0000259" key="6">
    <source>
        <dbReference type="Pfam" id="PF07669"/>
    </source>
</evidence>
<dbReference type="GO" id="GO:0009007">
    <property type="term" value="F:site-specific DNA-methyltransferase (adenine-specific) activity"/>
    <property type="evidence" value="ECO:0007669"/>
    <property type="project" value="UniProtKB-EC"/>
</dbReference>
<keyword evidence="3 7" id="KW-0808">Transferase</keyword>
<evidence type="ECO:0000256" key="3">
    <source>
        <dbReference type="ARBA" id="ARBA00022679"/>
    </source>
</evidence>
<organism evidence="7 8">
    <name type="scientific">Dyadobacter psychrophilus</name>
    <dbReference type="NCBI Taxonomy" id="651661"/>
    <lineage>
        <taxon>Bacteria</taxon>
        <taxon>Pseudomonadati</taxon>
        <taxon>Bacteroidota</taxon>
        <taxon>Cytophagia</taxon>
        <taxon>Cytophagales</taxon>
        <taxon>Spirosomataceae</taxon>
        <taxon>Dyadobacter</taxon>
    </lineage>
</organism>
<dbReference type="RefSeq" id="WP_082214112.1">
    <property type="nucleotide sequence ID" value="NZ_FUZA01000002.1"/>
</dbReference>
<evidence type="ECO:0000256" key="2">
    <source>
        <dbReference type="ARBA" id="ARBA00022603"/>
    </source>
</evidence>
<dbReference type="SUPFAM" id="SSF53335">
    <property type="entry name" value="S-adenosyl-L-methionine-dependent methyltransferases"/>
    <property type="match status" value="1"/>
</dbReference>
<keyword evidence="4" id="KW-0949">S-adenosyl-L-methionine</keyword>
<dbReference type="NCBIfam" id="NF033452">
    <property type="entry name" value="BREX_1_MTaseX"/>
    <property type="match status" value="1"/>
</dbReference>
<dbReference type="Proteomes" id="UP000190897">
    <property type="component" value="Unassembled WGS sequence"/>
</dbReference>
<dbReference type="PANTHER" id="PTHR33841:SF1">
    <property type="entry name" value="DNA METHYLTRANSFERASE A"/>
    <property type="match status" value="1"/>
</dbReference>
<dbReference type="InterPro" id="IPR011639">
    <property type="entry name" value="MethylTrfase_TaqI-like_dom"/>
</dbReference>
<dbReference type="InterPro" id="IPR047939">
    <property type="entry name" value="BREX_1_PglX"/>
</dbReference>
<dbReference type="GO" id="GO:0003676">
    <property type="term" value="F:nucleic acid binding"/>
    <property type="evidence" value="ECO:0007669"/>
    <property type="project" value="InterPro"/>
</dbReference>